<proteinExistence type="predicted"/>
<dbReference type="Pfam" id="PF00512">
    <property type="entry name" value="HisKA"/>
    <property type="match status" value="1"/>
</dbReference>
<keyword evidence="9" id="KW-0805">Transcription regulation</keyword>
<evidence type="ECO:0000256" key="3">
    <source>
        <dbReference type="ARBA" id="ARBA00022553"/>
    </source>
</evidence>
<dbReference type="GO" id="GO:0043565">
    <property type="term" value="F:sequence-specific DNA binding"/>
    <property type="evidence" value="ECO:0007669"/>
    <property type="project" value="InterPro"/>
</dbReference>
<keyword evidence="8" id="KW-0902">Two-component regulatory system</keyword>
<evidence type="ECO:0000256" key="9">
    <source>
        <dbReference type="ARBA" id="ARBA00023015"/>
    </source>
</evidence>
<evidence type="ECO:0000313" key="19">
    <source>
        <dbReference type="Proteomes" id="UP000215214"/>
    </source>
</evidence>
<feature type="transmembrane region" description="Helical" evidence="14">
    <location>
        <begin position="338"/>
        <end position="359"/>
    </location>
</feature>
<feature type="coiled-coil region" evidence="13">
    <location>
        <begin position="304"/>
        <end position="331"/>
    </location>
</feature>
<keyword evidence="14" id="KW-0472">Membrane</keyword>
<dbReference type="Pfam" id="PF02518">
    <property type="entry name" value="HATPase_c"/>
    <property type="match status" value="1"/>
</dbReference>
<dbReference type="SMART" id="SM00388">
    <property type="entry name" value="HisKA"/>
    <property type="match status" value="1"/>
</dbReference>
<sequence length="910" mass="103397">MGRVRNLLFFLLLVSVFCCCNKSKDQEKYIIGFSQFSSSENWKEAVIQSMYIEAGFHKNISLNVVDSKSDVDRQISDIENFIDQKVDVIIVSPIAPKPLKSIIKKAIKNKIPVIVLDREISVYDSFIGVNNYEVGVNAAKYLKSLKRSLKVVEIKGWAGTTPTKHISLGFRKNIQINDSLDLVGSVQDSYDGSGIAEKLKDLITRTKEIDYVFAHSDDLALQAYQVFQSTKKHKGIKFVGVGGLNSKNEGLDLVKREIFEATVLCPTGGKEAIQTAISLINGEEVNSEILLPSVIVDKTNVDLLSRQLALINDHESDIKKQQERIDNQVQLYNSQRDFLVATLVFLGIIITLLIITLRAKRKLIQQKRLLVKLIDQIDSQKKEIEKIAEDLRVTNETTNNFFMGVSHDFKTPISLILSSTESLIGSETDQKTQEFNLIYNNSRRLLRMINQLLDFRRVESRSFKLKASKTNIETFVNAIFSDFNSEARKKEIQFSLKSKIKEPQVFIDRDLFDNILFNLLSNAFKFTPIGGEINVAIEESPNKVFIAIKDTGIGVPSSEKEKIFNQFYQGTNNQKTSSGIGLFLTKEYIKLHSGEIRVISEKGEGAEFIISIPKGKSHLKTEEIISEDIKESKHSKQQLIDNTIALKRTKGEKERLLIIEDNNDLRVFLKEKLSDFYEVYDSDGIKVKEKILETIPDVIISDVNLPEISGFEICEMVKTDERTSHIPVLILTALKTDEAHLKGLKSGVDMFLTKPFNLSVLFQSLETLLYNRKKLQKYFKETSINLKKEKEKENKKKIKDKESDFLNKIDSLIDEKMDDSSFTVELLAEELNISRVQLYRKIKALLGITISDYIQNIRLEKGKEMLLSGQDLSIADIAYSVGFSSPNYFSTAFKAKYGETPKKYKKSKES</sequence>
<dbReference type="PROSITE" id="PS50110">
    <property type="entry name" value="RESPONSE_REGULATORY"/>
    <property type="match status" value="1"/>
</dbReference>
<dbReference type="FunFam" id="3.30.565.10:FF:000037">
    <property type="entry name" value="Hybrid sensor histidine kinase/response regulator"/>
    <property type="match status" value="1"/>
</dbReference>
<dbReference type="SMART" id="SM00387">
    <property type="entry name" value="HATPase_c"/>
    <property type="match status" value="1"/>
</dbReference>
<dbReference type="PROSITE" id="PS50109">
    <property type="entry name" value="HIS_KIN"/>
    <property type="match status" value="1"/>
</dbReference>
<evidence type="ECO:0000256" key="7">
    <source>
        <dbReference type="ARBA" id="ARBA00022840"/>
    </source>
</evidence>
<dbReference type="Pfam" id="PF12833">
    <property type="entry name" value="HTH_18"/>
    <property type="match status" value="1"/>
</dbReference>
<dbReference type="SMART" id="SM00342">
    <property type="entry name" value="HTH_ARAC"/>
    <property type="match status" value="1"/>
</dbReference>
<evidence type="ECO:0000256" key="4">
    <source>
        <dbReference type="ARBA" id="ARBA00022679"/>
    </source>
</evidence>
<keyword evidence="4" id="KW-0808">Transferase</keyword>
<dbReference type="InterPro" id="IPR018060">
    <property type="entry name" value="HTH_AraC"/>
</dbReference>
<dbReference type="SUPFAM" id="SSF53822">
    <property type="entry name" value="Periplasmic binding protein-like I"/>
    <property type="match status" value="1"/>
</dbReference>
<dbReference type="PROSITE" id="PS00041">
    <property type="entry name" value="HTH_ARAC_FAMILY_1"/>
    <property type="match status" value="1"/>
</dbReference>
<dbReference type="EC" id="2.7.13.3" evidence="2"/>
<evidence type="ECO:0000256" key="14">
    <source>
        <dbReference type="SAM" id="Phobius"/>
    </source>
</evidence>
<dbReference type="Gene3D" id="1.10.10.60">
    <property type="entry name" value="Homeodomain-like"/>
    <property type="match status" value="2"/>
</dbReference>
<evidence type="ECO:0000256" key="11">
    <source>
        <dbReference type="ARBA" id="ARBA00023163"/>
    </source>
</evidence>
<dbReference type="PANTHER" id="PTHR43547:SF2">
    <property type="entry name" value="HYBRID SIGNAL TRANSDUCTION HISTIDINE KINASE C"/>
    <property type="match status" value="1"/>
</dbReference>
<dbReference type="InterPro" id="IPR036097">
    <property type="entry name" value="HisK_dim/P_sf"/>
</dbReference>
<evidence type="ECO:0000259" key="17">
    <source>
        <dbReference type="PROSITE" id="PS50110"/>
    </source>
</evidence>
<organism evidence="18 19">
    <name type="scientific">Tenacibaculum jejuense</name>
    <dbReference type="NCBI Taxonomy" id="584609"/>
    <lineage>
        <taxon>Bacteria</taxon>
        <taxon>Pseudomonadati</taxon>
        <taxon>Bacteroidota</taxon>
        <taxon>Flavobacteriia</taxon>
        <taxon>Flavobacteriales</taxon>
        <taxon>Flavobacteriaceae</taxon>
        <taxon>Tenacibaculum</taxon>
    </lineage>
</organism>
<name>A0A238U6B7_9FLAO</name>
<evidence type="ECO:0000259" key="16">
    <source>
        <dbReference type="PROSITE" id="PS50109"/>
    </source>
</evidence>
<dbReference type="InterPro" id="IPR025997">
    <property type="entry name" value="SBP_2_dom"/>
</dbReference>
<dbReference type="InterPro" id="IPR036890">
    <property type="entry name" value="HATPase_C_sf"/>
</dbReference>
<feature type="domain" description="HTH araC/xylS-type" evidence="15">
    <location>
        <begin position="807"/>
        <end position="907"/>
    </location>
</feature>
<dbReference type="GO" id="GO:0003700">
    <property type="term" value="F:DNA-binding transcription factor activity"/>
    <property type="evidence" value="ECO:0007669"/>
    <property type="project" value="InterPro"/>
</dbReference>
<dbReference type="EMBL" id="LT899436">
    <property type="protein sequence ID" value="SNR14642.1"/>
    <property type="molecule type" value="Genomic_DNA"/>
</dbReference>
<dbReference type="PANTHER" id="PTHR43547">
    <property type="entry name" value="TWO-COMPONENT HISTIDINE KINASE"/>
    <property type="match status" value="1"/>
</dbReference>
<dbReference type="Gene3D" id="1.10.287.130">
    <property type="match status" value="1"/>
</dbReference>
<dbReference type="SMART" id="SM00448">
    <property type="entry name" value="REC"/>
    <property type="match status" value="1"/>
</dbReference>
<keyword evidence="5" id="KW-0547">Nucleotide-binding</keyword>
<dbReference type="InterPro" id="IPR018062">
    <property type="entry name" value="HTH_AraC-typ_CS"/>
</dbReference>
<dbReference type="Gene3D" id="3.30.565.10">
    <property type="entry name" value="Histidine kinase-like ATPase, C-terminal domain"/>
    <property type="match status" value="1"/>
</dbReference>
<evidence type="ECO:0000313" key="18">
    <source>
        <dbReference type="EMBL" id="SNR14642.1"/>
    </source>
</evidence>
<dbReference type="KEGG" id="tje:TJEJU_0877"/>
<dbReference type="OrthoDB" id="358279at2"/>
<dbReference type="SUPFAM" id="SSF46689">
    <property type="entry name" value="Homeodomain-like"/>
    <property type="match status" value="1"/>
</dbReference>
<dbReference type="InterPro" id="IPR009057">
    <property type="entry name" value="Homeodomain-like_sf"/>
</dbReference>
<dbReference type="PRINTS" id="PR00344">
    <property type="entry name" value="BCTRLSENSOR"/>
</dbReference>
<evidence type="ECO:0000256" key="13">
    <source>
        <dbReference type="SAM" id="Coils"/>
    </source>
</evidence>
<keyword evidence="10" id="KW-0238">DNA-binding</keyword>
<dbReference type="InterPro" id="IPR011006">
    <property type="entry name" value="CheY-like_superfamily"/>
</dbReference>
<feature type="modified residue" description="4-aspartylphosphate" evidence="12">
    <location>
        <position position="702"/>
    </location>
</feature>
<dbReference type="InterPro" id="IPR001789">
    <property type="entry name" value="Sig_transdc_resp-reg_receiver"/>
</dbReference>
<evidence type="ECO:0000259" key="15">
    <source>
        <dbReference type="PROSITE" id="PS01124"/>
    </source>
</evidence>
<dbReference type="Pfam" id="PF13407">
    <property type="entry name" value="Peripla_BP_4"/>
    <property type="match status" value="1"/>
</dbReference>
<dbReference type="GO" id="GO:0000155">
    <property type="term" value="F:phosphorelay sensor kinase activity"/>
    <property type="evidence" value="ECO:0007669"/>
    <property type="project" value="InterPro"/>
</dbReference>
<comment type="catalytic activity">
    <reaction evidence="1">
        <text>ATP + protein L-histidine = ADP + protein N-phospho-L-histidine.</text>
        <dbReference type="EC" id="2.7.13.3"/>
    </reaction>
</comment>
<reference evidence="18 19" key="1">
    <citation type="submission" date="2017-07" db="EMBL/GenBank/DDBJ databases">
        <authorList>
            <person name="Sun Z.S."/>
            <person name="Albrecht U."/>
            <person name="Echele G."/>
            <person name="Lee C.C."/>
        </authorList>
    </citation>
    <scope>NUCLEOTIDE SEQUENCE [LARGE SCALE GENOMIC DNA]</scope>
    <source>
        <strain evidence="19">type strain: KCTC 22618</strain>
    </source>
</reference>
<dbReference type="InterPro" id="IPR005467">
    <property type="entry name" value="His_kinase_dom"/>
</dbReference>
<keyword evidence="7" id="KW-0067">ATP-binding</keyword>
<gene>
    <name evidence="18" type="ORF">TJEJU_0877</name>
</gene>
<keyword evidence="14" id="KW-0812">Transmembrane</keyword>
<feature type="domain" description="Response regulatory" evidence="17">
    <location>
        <begin position="655"/>
        <end position="769"/>
    </location>
</feature>
<evidence type="ECO:0000256" key="1">
    <source>
        <dbReference type="ARBA" id="ARBA00000085"/>
    </source>
</evidence>
<dbReference type="AlphaFoldDB" id="A0A238U6B7"/>
<keyword evidence="6 18" id="KW-0418">Kinase</keyword>
<dbReference type="SUPFAM" id="SSF52172">
    <property type="entry name" value="CheY-like"/>
    <property type="match status" value="1"/>
</dbReference>
<evidence type="ECO:0000256" key="8">
    <source>
        <dbReference type="ARBA" id="ARBA00023012"/>
    </source>
</evidence>
<evidence type="ECO:0000256" key="5">
    <source>
        <dbReference type="ARBA" id="ARBA00022741"/>
    </source>
</evidence>
<dbReference type="InterPro" id="IPR003661">
    <property type="entry name" value="HisK_dim/P_dom"/>
</dbReference>
<dbReference type="GO" id="GO:0005524">
    <property type="term" value="F:ATP binding"/>
    <property type="evidence" value="ECO:0007669"/>
    <property type="project" value="UniProtKB-KW"/>
</dbReference>
<feature type="coiled-coil region" evidence="13">
    <location>
        <begin position="363"/>
        <end position="397"/>
    </location>
</feature>
<evidence type="ECO:0000256" key="10">
    <source>
        <dbReference type="ARBA" id="ARBA00023125"/>
    </source>
</evidence>
<keyword evidence="3 12" id="KW-0597">Phosphoprotein</keyword>
<evidence type="ECO:0000256" key="2">
    <source>
        <dbReference type="ARBA" id="ARBA00012438"/>
    </source>
</evidence>
<accession>A0A238U6B7</accession>
<dbReference type="SUPFAM" id="SSF47384">
    <property type="entry name" value="Homodimeric domain of signal transducing histidine kinase"/>
    <property type="match status" value="1"/>
</dbReference>
<keyword evidence="14" id="KW-1133">Transmembrane helix</keyword>
<keyword evidence="19" id="KW-1185">Reference proteome</keyword>
<dbReference type="CDD" id="cd06308">
    <property type="entry name" value="PBP1_sensor_kinase-like"/>
    <property type="match status" value="1"/>
</dbReference>
<dbReference type="RefSeq" id="WP_157730089.1">
    <property type="nucleotide sequence ID" value="NZ_LT899436.1"/>
</dbReference>
<feature type="domain" description="Histidine kinase" evidence="16">
    <location>
        <begin position="404"/>
        <end position="616"/>
    </location>
</feature>
<keyword evidence="11" id="KW-0804">Transcription</keyword>
<protein>
    <recommendedName>
        <fullName evidence="2">histidine kinase</fullName>
        <ecNumber evidence="2">2.7.13.3</ecNumber>
    </recommendedName>
</protein>
<dbReference type="InterPro" id="IPR028082">
    <property type="entry name" value="Peripla_BP_I"/>
</dbReference>
<dbReference type="Gene3D" id="3.40.50.2300">
    <property type="match status" value="3"/>
</dbReference>
<dbReference type="CDD" id="cd00082">
    <property type="entry name" value="HisKA"/>
    <property type="match status" value="1"/>
</dbReference>
<dbReference type="Proteomes" id="UP000215214">
    <property type="component" value="Chromosome TJEJU"/>
</dbReference>
<dbReference type="PROSITE" id="PS01124">
    <property type="entry name" value="HTH_ARAC_FAMILY_2"/>
    <property type="match status" value="1"/>
</dbReference>
<evidence type="ECO:0000256" key="6">
    <source>
        <dbReference type="ARBA" id="ARBA00022777"/>
    </source>
</evidence>
<dbReference type="InterPro" id="IPR004358">
    <property type="entry name" value="Sig_transdc_His_kin-like_C"/>
</dbReference>
<dbReference type="SUPFAM" id="SSF55874">
    <property type="entry name" value="ATPase domain of HSP90 chaperone/DNA topoisomerase II/histidine kinase"/>
    <property type="match status" value="1"/>
</dbReference>
<dbReference type="Pfam" id="PF00072">
    <property type="entry name" value="Response_reg"/>
    <property type="match status" value="1"/>
</dbReference>
<evidence type="ECO:0000256" key="12">
    <source>
        <dbReference type="PROSITE-ProRule" id="PRU00169"/>
    </source>
</evidence>
<dbReference type="InterPro" id="IPR003594">
    <property type="entry name" value="HATPase_dom"/>
</dbReference>
<keyword evidence="13" id="KW-0175">Coiled coil</keyword>